<feature type="region of interest" description="Disordered" evidence="1">
    <location>
        <begin position="1"/>
        <end position="29"/>
    </location>
</feature>
<keyword evidence="2" id="KW-0472">Membrane</keyword>
<organism evidence="3 4">
    <name type="scientific">Xylaria bambusicola</name>
    <dbReference type="NCBI Taxonomy" id="326684"/>
    <lineage>
        <taxon>Eukaryota</taxon>
        <taxon>Fungi</taxon>
        <taxon>Dikarya</taxon>
        <taxon>Ascomycota</taxon>
        <taxon>Pezizomycotina</taxon>
        <taxon>Sordariomycetes</taxon>
        <taxon>Xylariomycetidae</taxon>
        <taxon>Xylariales</taxon>
        <taxon>Xylariaceae</taxon>
        <taxon>Xylaria</taxon>
    </lineage>
</organism>
<keyword evidence="4" id="KW-1185">Reference proteome</keyword>
<dbReference type="AlphaFoldDB" id="A0AAN7ZEM7"/>
<sequence length="306" mass="33561">MQSQRRSIPKACSLPMPPGNDSPVMGTGDGSPGDKKMLVTIVIVVCTSIVVTLIAYGLFHFLRRRSNRRQGMDNEDGSDDDQLSLQGALQDLEPMGGFRLQDQAEIRRFLPARRTLNEFTTALSSNPPTQADFNSARRGGLSSVDGEDYHDADGSVNEVHQDPYTQDPSYEAARPNTDRLACTLGGCDPLTADFYRNYTHASLVPEPLNFARLTKRIRHSSFQQSRSSNMSVANGQLLAQRPSSVPDVDSLEPDPEIIIPQAHSFSINNWPVHRSTESPGLTFASSQALPLPAPPPPYSSSTRHDD</sequence>
<feature type="region of interest" description="Disordered" evidence="1">
    <location>
        <begin position="122"/>
        <end position="173"/>
    </location>
</feature>
<evidence type="ECO:0000313" key="3">
    <source>
        <dbReference type="EMBL" id="KAK5636638.1"/>
    </source>
</evidence>
<feature type="region of interest" description="Disordered" evidence="1">
    <location>
        <begin position="276"/>
        <end position="306"/>
    </location>
</feature>
<feature type="compositionally biased region" description="Polar residues" evidence="1">
    <location>
        <begin position="122"/>
        <end position="133"/>
    </location>
</feature>
<dbReference type="Proteomes" id="UP001305414">
    <property type="component" value="Unassembled WGS sequence"/>
</dbReference>
<dbReference type="EMBL" id="JAWHQM010000074">
    <property type="protein sequence ID" value="KAK5636638.1"/>
    <property type="molecule type" value="Genomic_DNA"/>
</dbReference>
<keyword evidence="2" id="KW-0812">Transmembrane</keyword>
<proteinExistence type="predicted"/>
<protein>
    <submittedName>
        <fullName evidence="3">Uncharacterized protein</fullName>
    </submittedName>
</protein>
<dbReference type="CDD" id="cd12087">
    <property type="entry name" value="TM_EGFR-like"/>
    <property type="match status" value="1"/>
</dbReference>
<evidence type="ECO:0000313" key="4">
    <source>
        <dbReference type="Proteomes" id="UP001305414"/>
    </source>
</evidence>
<keyword evidence="2" id="KW-1133">Transmembrane helix</keyword>
<feature type="transmembrane region" description="Helical" evidence="2">
    <location>
        <begin position="37"/>
        <end position="62"/>
    </location>
</feature>
<gene>
    <name evidence="3" type="ORF">RRF57_012350</name>
</gene>
<accession>A0AAN7ZEM7</accession>
<evidence type="ECO:0000256" key="2">
    <source>
        <dbReference type="SAM" id="Phobius"/>
    </source>
</evidence>
<comment type="caution">
    <text evidence="3">The sequence shown here is derived from an EMBL/GenBank/DDBJ whole genome shotgun (WGS) entry which is preliminary data.</text>
</comment>
<evidence type="ECO:0000256" key="1">
    <source>
        <dbReference type="SAM" id="MobiDB-lite"/>
    </source>
</evidence>
<name>A0AAN7ZEM7_9PEZI</name>
<reference evidence="3 4" key="1">
    <citation type="submission" date="2023-10" db="EMBL/GenBank/DDBJ databases">
        <title>Draft genome sequence of Xylaria bambusicola isolate GMP-LS, the root and basal stem rot pathogen of sugarcane in Indonesia.</title>
        <authorList>
            <person name="Selvaraj P."/>
            <person name="Muralishankar V."/>
            <person name="Muruganantham S."/>
            <person name="Sp S."/>
            <person name="Haryani S."/>
            <person name="Lau K.J.X."/>
            <person name="Naqvi N.I."/>
        </authorList>
    </citation>
    <scope>NUCLEOTIDE SEQUENCE [LARGE SCALE GENOMIC DNA]</scope>
    <source>
        <strain evidence="3">GMP-LS</strain>
    </source>
</reference>